<dbReference type="Pfam" id="PF17171">
    <property type="entry name" value="GST_C_6"/>
    <property type="match status" value="1"/>
</dbReference>
<dbReference type="InterPro" id="IPR050931">
    <property type="entry name" value="Mito_Protein_Transport_Metaxin"/>
</dbReference>
<gene>
    <name evidence="4" type="ORF">GDR74_03365</name>
</gene>
<feature type="domain" description="Metaxin glutathione S-transferase" evidence="2">
    <location>
        <begin position="251"/>
        <end position="311"/>
    </location>
</feature>
<dbReference type="AlphaFoldDB" id="A0A5P9JTA0"/>
<evidence type="ECO:0008006" key="6">
    <source>
        <dbReference type="Google" id="ProtNLM"/>
    </source>
</evidence>
<dbReference type="InterPro" id="IPR026928">
    <property type="entry name" value="FAX/IsoI-like"/>
</dbReference>
<dbReference type="GO" id="GO:0005737">
    <property type="term" value="C:cytoplasm"/>
    <property type="evidence" value="ECO:0007669"/>
    <property type="project" value="TreeGrafter"/>
</dbReference>
<dbReference type="InterPro" id="IPR033468">
    <property type="entry name" value="Metaxin_GST"/>
</dbReference>
<evidence type="ECO:0000313" key="4">
    <source>
        <dbReference type="EMBL" id="QFU15339.1"/>
    </source>
</evidence>
<dbReference type="KEGG" id="mico:GDR74_03365"/>
<reference evidence="4 5" key="1">
    <citation type="submission" date="2019-10" db="EMBL/GenBank/DDBJ databases">
        <title>Isolation, Identification of Microvirga thermotolerans HR1, a novel thermophilic bacterium and Comparative Genomics of the genus Microvirga.</title>
        <authorList>
            <person name="Li J."/>
            <person name="Zhang W."/>
            <person name="Lin M."/>
            <person name="Wang J."/>
        </authorList>
    </citation>
    <scope>NUCLEOTIDE SEQUENCE [LARGE SCALE GENOMIC DNA]</scope>
    <source>
        <strain evidence="4 5">HR1</strain>
    </source>
</reference>
<accession>A0A5P9JTA0</accession>
<organism evidence="4 5">
    <name type="scientific">Microvirga thermotolerans</name>
    <dbReference type="NCBI Taxonomy" id="2651334"/>
    <lineage>
        <taxon>Bacteria</taxon>
        <taxon>Pseudomonadati</taxon>
        <taxon>Pseudomonadota</taxon>
        <taxon>Alphaproteobacteria</taxon>
        <taxon>Hyphomicrobiales</taxon>
        <taxon>Methylobacteriaceae</taxon>
        <taxon>Microvirga</taxon>
    </lineage>
</organism>
<evidence type="ECO:0000256" key="1">
    <source>
        <dbReference type="SAM" id="MobiDB-lite"/>
    </source>
</evidence>
<evidence type="ECO:0000259" key="2">
    <source>
        <dbReference type="Pfam" id="PF17171"/>
    </source>
</evidence>
<sequence>MLAWRTPWKPGSARSPSSLTGSRRRYRTSGCRAASPCSRGQAASIPPERTSEPEGIWPLRSTACTGIRQGVVRCRGRGVRAMSTPALRIFTFSPDWGLPAGGPFDLKLLAWLNLAGIPYEQVFQDDTRKGPKGKNPWIDMDGERLGDTEIIIDLLGKRFDVDLDRGLTPEQRALGHAWRRTFEEHFHQVLEWELLVHPAGAAYMKTSLEAKMPPVIGTLVFTMLRSRMRKQLHARGLARHSPEIIRMKGCADVDALAIFLGDRPYLVADRATSFDAAVFGLLAPMVYWPMDTPVAQHVRSVPTIKAYVDRMKQQCFGGRGVSAFRAAAA</sequence>
<dbReference type="PANTHER" id="PTHR12289:SF41">
    <property type="entry name" value="FAILED AXON CONNECTIONS-RELATED"/>
    <property type="match status" value="1"/>
</dbReference>
<dbReference type="InterPro" id="IPR040079">
    <property type="entry name" value="Glutathione_S-Trfase"/>
</dbReference>
<evidence type="ECO:0000313" key="5">
    <source>
        <dbReference type="Proteomes" id="UP000325614"/>
    </source>
</evidence>
<keyword evidence="5" id="KW-1185">Reference proteome</keyword>
<feature type="domain" description="Thioredoxin-like fold" evidence="3">
    <location>
        <begin position="103"/>
        <end position="198"/>
    </location>
</feature>
<feature type="region of interest" description="Disordered" evidence="1">
    <location>
        <begin position="1"/>
        <end position="55"/>
    </location>
</feature>
<dbReference type="SUPFAM" id="SSF47616">
    <property type="entry name" value="GST C-terminal domain-like"/>
    <property type="match status" value="1"/>
</dbReference>
<protein>
    <recommendedName>
        <fullName evidence="6">Glutathione S-transferase family protein</fullName>
    </recommendedName>
</protein>
<dbReference type="InterPro" id="IPR036249">
    <property type="entry name" value="Thioredoxin-like_sf"/>
</dbReference>
<name>A0A5P9JTA0_9HYPH</name>
<evidence type="ECO:0000259" key="3">
    <source>
        <dbReference type="Pfam" id="PF17172"/>
    </source>
</evidence>
<proteinExistence type="predicted"/>
<dbReference type="Proteomes" id="UP000325614">
    <property type="component" value="Chromosome"/>
</dbReference>
<dbReference type="SFLD" id="SFLDG01180">
    <property type="entry name" value="SUF1"/>
    <property type="match status" value="1"/>
</dbReference>
<dbReference type="SFLD" id="SFLDG01200">
    <property type="entry name" value="SUF1.1"/>
    <property type="match status" value="1"/>
</dbReference>
<dbReference type="SUPFAM" id="SSF52833">
    <property type="entry name" value="Thioredoxin-like"/>
    <property type="match status" value="1"/>
</dbReference>
<dbReference type="SFLD" id="SFLDS00019">
    <property type="entry name" value="Glutathione_Transferase_(cytos"/>
    <property type="match status" value="1"/>
</dbReference>
<dbReference type="InterPro" id="IPR012336">
    <property type="entry name" value="Thioredoxin-like_fold"/>
</dbReference>
<dbReference type="CDD" id="cd03193">
    <property type="entry name" value="GST_C_Metaxin"/>
    <property type="match status" value="1"/>
</dbReference>
<dbReference type="Pfam" id="PF17172">
    <property type="entry name" value="GST_N_4"/>
    <property type="match status" value="1"/>
</dbReference>
<dbReference type="PANTHER" id="PTHR12289">
    <property type="entry name" value="METAXIN RELATED"/>
    <property type="match status" value="1"/>
</dbReference>
<dbReference type="EMBL" id="CP045423">
    <property type="protein sequence ID" value="QFU15339.1"/>
    <property type="molecule type" value="Genomic_DNA"/>
</dbReference>
<dbReference type="InterPro" id="IPR036282">
    <property type="entry name" value="Glutathione-S-Trfase_C_sf"/>
</dbReference>